<dbReference type="RefSeq" id="WP_168798156.1">
    <property type="nucleotide sequence ID" value="NZ_JBHSNS010000001.1"/>
</dbReference>
<proteinExistence type="predicted"/>
<reference evidence="3" key="1">
    <citation type="journal article" date="2019" name="Int. J. Syst. Evol. Microbiol.">
        <title>The Global Catalogue of Microorganisms (GCM) 10K type strain sequencing project: providing services to taxonomists for standard genome sequencing and annotation.</title>
        <authorList>
            <consortium name="The Broad Institute Genomics Platform"/>
            <consortium name="The Broad Institute Genome Sequencing Center for Infectious Disease"/>
            <person name="Wu L."/>
            <person name="Ma J."/>
        </authorList>
    </citation>
    <scope>NUCLEOTIDE SEQUENCE [LARGE SCALE GENOMIC DNA]</scope>
    <source>
        <strain evidence="3">YIM 94188</strain>
    </source>
</reference>
<gene>
    <name evidence="2" type="ORF">ACFPQB_04185</name>
</gene>
<feature type="transmembrane region" description="Helical" evidence="1">
    <location>
        <begin position="98"/>
        <end position="116"/>
    </location>
</feature>
<organism evidence="2 3">
    <name type="scientific">Nocardioides vastitatis</name>
    <dbReference type="NCBI Taxonomy" id="2568655"/>
    <lineage>
        <taxon>Bacteria</taxon>
        <taxon>Bacillati</taxon>
        <taxon>Actinomycetota</taxon>
        <taxon>Actinomycetes</taxon>
        <taxon>Propionibacteriales</taxon>
        <taxon>Nocardioidaceae</taxon>
        <taxon>Nocardioides</taxon>
    </lineage>
</organism>
<keyword evidence="1" id="KW-0472">Membrane</keyword>
<keyword evidence="3" id="KW-1185">Reference proteome</keyword>
<sequence length="122" mass="12316">MKATVIGFLGAVFIGLGAWAGIDSASFAATLADFGPENDHLVHDFGAASAAMGAGLLVAVPRVAWRTPVLLVAMLWNGLHAVSHAVDLGDAASRTVGVAELALLIGTTALLGVLALPSKETE</sequence>
<evidence type="ECO:0008006" key="4">
    <source>
        <dbReference type="Google" id="ProtNLM"/>
    </source>
</evidence>
<comment type="caution">
    <text evidence="2">The sequence shown here is derived from an EMBL/GenBank/DDBJ whole genome shotgun (WGS) entry which is preliminary data.</text>
</comment>
<dbReference type="EMBL" id="JBHSNS010000001">
    <property type="protein sequence ID" value="MFC5728102.1"/>
    <property type="molecule type" value="Genomic_DNA"/>
</dbReference>
<evidence type="ECO:0000313" key="3">
    <source>
        <dbReference type="Proteomes" id="UP001596072"/>
    </source>
</evidence>
<keyword evidence="1" id="KW-0812">Transmembrane</keyword>
<feature type="transmembrane region" description="Helical" evidence="1">
    <location>
        <begin position="42"/>
        <end position="60"/>
    </location>
</feature>
<evidence type="ECO:0000313" key="2">
    <source>
        <dbReference type="EMBL" id="MFC5728102.1"/>
    </source>
</evidence>
<evidence type="ECO:0000256" key="1">
    <source>
        <dbReference type="SAM" id="Phobius"/>
    </source>
</evidence>
<name>A0ABW0ZCR0_9ACTN</name>
<feature type="transmembrane region" description="Helical" evidence="1">
    <location>
        <begin position="67"/>
        <end position="86"/>
    </location>
</feature>
<keyword evidence="1" id="KW-1133">Transmembrane helix</keyword>
<protein>
    <recommendedName>
        <fullName evidence="4">DUF4345 domain-containing protein</fullName>
    </recommendedName>
</protein>
<accession>A0ABW0ZCR0</accession>
<dbReference type="Proteomes" id="UP001596072">
    <property type="component" value="Unassembled WGS sequence"/>
</dbReference>